<accession>A0AAD1TGB2</accession>
<name>A0AAD1TGB2_PELCU</name>
<evidence type="ECO:0000256" key="1">
    <source>
        <dbReference type="SAM" id="MobiDB-lite"/>
    </source>
</evidence>
<gene>
    <name evidence="3" type="ORF">PECUL_23A001061</name>
</gene>
<proteinExistence type="predicted"/>
<dbReference type="EMBL" id="OW240922">
    <property type="protein sequence ID" value="CAH2322850.1"/>
    <property type="molecule type" value="Genomic_DNA"/>
</dbReference>
<protein>
    <recommendedName>
        <fullName evidence="2">PiggyBac transposable element-derived protein domain-containing protein</fullName>
    </recommendedName>
</protein>
<reference evidence="3" key="1">
    <citation type="submission" date="2022-03" db="EMBL/GenBank/DDBJ databases">
        <authorList>
            <person name="Alioto T."/>
            <person name="Alioto T."/>
            <person name="Gomez Garrido J."/>
        </authorList>
    </citation>
    <scope>NUCLEOTIDE SEQUENCE</scope>
</reference>
<dbReference type="InterPro" id="IPR029526">
    <property type="entry name" value="PGBD"/>
</dbReference>
<dbReference type="PANTHER" id="PTHR46599:SF6">
    <property type="entry name" value="DUAL SPECIFICITY PHOSPHATASE 26"/>
    <property type="match status" value="1"/>
</dbReference>
<dbReference type="Pfam" id="PF13843">
    <property type="entry name" value="DDE_Tnp_1_7"/>
    <property type="match status" value="2"/>
</dbReference>
<feature type="domain" description="PiggyBac transposable element-derived protein" evidence="2">
    <location>
        <begin position="66"/>
        <end position="125"/>
    </location>
</feature>
<dbReference type="AlphaFoldDB" id="A0AAD1TGB2"/>
<dbReference type="PANTHER" id="PTHR46599">
    <property type="entry name" value="PIGGYBAC TRANSPOSABLE ELEMENT-DERIVED PROTEIN 4"/>
    <property type="match status" value="1"/>
</dbReference>
<evidence type="ECO:0000313" key="3">
    <source>
        <dbReference type="EMBL" id="CAH2322850.1"/>
    </source>
</evidence>
<feature type="region of interest" description="Disordered" evidence="1">
    <location>
        <begin position="1"/>
        <end position="23"/>
    </location>
</feature>
<keyword evidence="4" id="KW-1185">Reference proteome</keyword>
<evidence type="ECO:0000313" key="4">
    <source>
        <dbReference type="Proteomes" id="UP001295444"/>
    </source>
</evidence>
<sequence length="303" mass="34847">MEARIESSESEQNDEAFRDDDSTDNASYFLRKDKSSKWYRDIPNKNNLLKQLPVPGVIGPAKLSKSPVDCWKYLFTGDILDIIVKYTNQYINIIKNKYGRERDTKLTDDIEIKAFIGILYLAGAYRAMDLVEELKEIKLSYVGTVKKNKRELPPEFVTTKSREVYSSSFGLNRGTTLVSYVPKKNKIVILVSSFHHDKSLDSETGEKKKPSIITFYNSAKGRVDNVDKMCATFSVARNIKRWPMNIFFTMLNVAGINSQIIYLGNDLNPIKRRLFLKQLSHKLTLDGLQRQSEKTIRCTFNQN</sequence>
<dbReference type="Proteomes" id="UP001295444">
    <property type="component" value="Chromosome 11"/>
</dbReference>
<evidence type="ECO:0000259" key="2">
    <source>
        <dbReference type="Pfam" id="PF13843"/>
    </source>
</evidence>
<organism evidence="3 4">
    <name type="scientific">Pelobates cultripes</name>
    <name type="common">Western spadefoot toad</name>
    <dbReference type="NCBI Taxonomy" id="61616"/>
    <lineage>
        <taxon>Eukaryota</taxon>
        <taxon>Metazoa</taxon>
        <taxon>Chordata</taxon>
        <taxon>Craniata</taxon>
        <taxon>Vertebrata</taxon>
        <taxon>Euteleostomi</taxon>
        <taxon>Amphibia</taxon>
        <taxon>Batrachia</taxon>
        <taxon>Anura</taxon>
        <taxon>Pelobatoidea</taxon>
        <taxon>Pelobatidae</taxon>
        <taxon>Pelobates</taxon>
    </lineage>
</organism>
<feature type="domain" description="PiggyBac transposable element-derived protein" evidence="2">
    <location>
        <begin position="126"/>
        <end position="258"/>
    </location>
</feature>